<dbReference type="PROSITE" id="PS50042">
    <property type="entry name" value="CNMP_BINDING_3"/>
    <property type="match status" value="1"/>
</dbReference>
<dbReference type="SMART" id="SM00100">
    <property type="entry name" value="cNMP"/>
    <property type="match status" value="1"/>
</dbReference>
<dbReference type="InterPro" id="IPR000595">
    <property type="entry name" value="cNMP-bd_dom"/>
</dbReference>
<feature type="domain" description="STAS" evidence="9">
    <location>
        <begin position="347"/>
        <end position="421"/>
    </location>
</feature>
<proteinExistence type="inferred from homology"/>
<evidence type="ECO:0000256" key="6">
    <source>
        <dbReference type="ARBA" id="ARBA00070405"/>
    </source>
</evidence>
<dbReference type="Pfam" id="PF04960">
    <property type="entry name" value="Glutaminase"/>
    <property type="match status" value="1"/>
</dbReference>
<feature type="binding site" evidence="7">
    <location>
        <position position="158"/>
    </location>
    <ligand>
        <name>substrate</name>
    </ligand>
</feature>
<feature type="binding site" evidence="7">
    <location>
        <position position="64"/>
    </location>
    <ligand>
        <name>substrate</name>
    </ligand>
</feature>
<comment type="catalytic activity">
    <reaction evidence="5 7">
        <text>L-glutamine + H2O = L-glutamate + NH4(+)</text>
        <dbReference type="Rhea" id="RHEA:15889"/>
        <dbReference type="ChEBI" id="CHEBI:15377"/>
        <dbReference type="ChEBI" id="CHEBI:28938"/>
        <dbReference type="ChEBI" id="CHEBI:29985"/>
        <dbReference type="ChEBI" id="CHEBI:58359"/>
        <dbReference type="EC" id="3.5.1.2"/>
    </reaction>
</comment>
<dbReference type="InterPro" id="IPR018490">
    <property type="entry name" value="cNMP-bd_dom_sf"/>
</dbReference>
<dbReference type="SUPFAM" id="SSF51206">
    <property type="entry name" value="cAMP-binding domain-like"/>
    <property type="match status" value="1"/>
</dbReference>
<evidence type="ECO:0000256" key="5">
    <source>
        <dbReference type="ARBA" id="ARBA00049534"/>
    </source>
</evidence>
<comment type="similarity">
    <text evidence="1 7">Belongs to the glutaminase family.</text>
</comment>
<dbReference type="InterPro" id="IPR015868">
    <property type="entry name" value="Glutaminase"/>
</dbReference>
<dbReference type="PROSITE" id="PS50801">
    <property type="entry name" value="STAS"/>
    <property type="match status" value="1"/>
</dbReference>
<dbReference type="GO" id="GO:0006543">
    <property type="term" value="P:L-glutamine catabolic process"/>
    <property type="evidence" value="ECO:0007669"/>
    <property type="project" value="TreeGrafter"/>
</dbReference>
<dbReference type="OrthoDB" id="9788822at2"/>
<dbReference type="Gene3D" id="3.30.750.24">
    <property type="entry name" value="STAS domain"/>
    <property type="match status" value="1"/>
</dbReference>
<evidence type="ECO:0000256" key="1">
    <source>
        <dbReference type="ARBA" id="ARBA00011076"/>
    </source>
</evidence>
<feature type="binding site" evidence="7">
    <location>
        <position position="165"/>
    </location>
    <ligand>
        <name>substrate</name>
    </ligand>
</feature>
<comment type="subunit">
    <text evidence="2 7">Homotetramer.</text>
</comment>
<feature type="binding site" evidence="7">
    <location>
        <position position="241"/>
    </location>
    <ligand>
        <name>substrate</name>
    </ligand>
</feature>
<dbReference type="RefSeq" id="WP_130451169.1">
    <property type="nucleotide sequence ID" value="NZ_SHLA01000001.1"/>
</dbReference>
<dbReference type="Gene3D" id="3.40.710.10">
    <property type="entry name" value="DD-peptidase/beta-lactamase superfamily"/>
    <property type="match status" value="1"/>
</dbReference>
<reference evidence="10 11" key="1">
    <citation type="submission" date="2019-02" db="EMBL/GenBank/DDBJ databases">
        <title>Sequencing the genomes of 1000 actinobacteria strains.</title>
        <authorList>
            <person name="Klenk H.-P."/>
        </authorList>
    </citation>
    <scope>NUCLEOTIDE SEQUENCE [LARGE SCALE GENOMIC DNA]</scope>
    <source>
        <strain evidence="10 11">DSM 17364</strain>
    </source>
</reference>
<dbReference type="CDD" id="cd00038">
    <property type="entry name" value="CAP_ED"/>
    <property type="match status" value="1"/>
</dbReference>
<dbReference type="Proteomes" id="UP000292685">
    <property type="component" value="Unassembled WGS sequence"/>
</dbReference>
<dbReference type="HAMAP" id="MF_00313">
    <property type="entry name" value="Glutaminase"/>
    <property type="match status" value="1"/>
</dbReference>
<feature type="binding site" evidence="7">
    <location>
        <position position="114"/>
    </location>
    <ligand>
        <name>substrate</name>
    </ligand>
</feature>
<dbReference type="GO" id="GO:0004359">
    <property type="term" value="F:glutaminase activity"/>
    <property type="evidence" value="ECO:0007669"/>
    <property type="project" value="UniProtKB-UniRule"/>
</dbReference>
<dbReference type="InterPro" id="IPR002645">
    <property type="entry name" value="STAS_dom"/>
</dbReference>
<comment type="caution">
    <text evidence="10">The sequence shown here is derived from an EMBL/GenBank/DDBJ whole genome shotgun (WGS) entry which is preliminary data.</text>
</comment>
<dbReference type="GO" id="GO:0006537">
    <property type="term" value="P:glutamate biosynthetic process"/>
    <property type="evidence" value="ECO:0007669"/>
    <property type="project" value="TreeGrafter"/>
</dbReference>
<dbReference type="InterPro" id="IPR036513">
    <property type="entry name" value="STAS_dom_sf"/>
</dbReference>
<dbReference type="NCBIfam" id="TIGR03814">
    <property type="entry name" value="Gln_ase"/>
    <property type="match status" value="1"/>
</dbReference>
<dbReference type="EC" id="3.5.1.2" evidence="3 7"/>
<sequence length="599" mass="64071">MRSPIEQYLRDLHRELSGLTEGLPFQGIPAMASADPDDFAICLATVDGYVYEVGDSQTEFTIQSISKPFTYGLALEDHGLDAVDRKIDVEPSGDAFNEISLAHDTGRPANPMINAGAIAATSLIKGSGGRDGFARILDVYSKFAGRPLSVSEHVFASESATGFRNRALADLLRSFGIIEDDPDGPVENYFRQCSVQVTARDLALMGATLANGGQQPVTGQQVVGLETVQRMLSVMLTCGMYDDAGAWTSAVGLPAKSGVGGGLMAVLPGQLGISVYSPPLDQHGSSVRGIAAVRRLAAEMGLHFVQAARIGRSAIREHYPITDSPSGVRRNQEATDVLTEHGHRAQLVELHGDLLFAGAESASRHVSSMPDEVEILLLDVRKVDEVNDVALRLMDELCDGFEESGRRVAVIDSPGRISEVLCTDGTPLFSGSTEAIEWAEELLLRKHGCSSLVPETVALPDFVALAPLTDEQIADLDAAMERRVYEDGDLIRRSGQKFGGIYFITSGHVAASTAHGGHHVRHATLGPGMTFGEIALGGGAPVRVRAEGQVNLLVLTADAIEKIERDNTALALALWKAVATDAYTRVEQNLQEVAVRVRI</sequence>
<protein>
    <recommendedName>
        <fullName evidence="6 7">Glutaminase</fullName>
        <ecNumber evidence="3 7">3.5.1.2</ecNumber>
    </recommendedName>
</protein>
<evidence type="ECO:0000313" key="11">
    <source>
        <dbReference type="Proteomes" id="UP000292685"/>
    </source>
</evidence>
<keyword evidence="7" id="KW-0007">Acetylation</keyword>
<evidence type="ECO:0000259" key="9">
    <source>
        <dbReference type="PROSITE" id="PS50801"/>
    </source>
</evidence>
<evidence type="ECO:0000259" key="8">
    <source>
        <dbReference type="PROSITE" id="PS50042"/>
    </source>
</evidence>
<dbReference type="PANTHER" id="PTHR12544">
    <property type="entry name" value="GLUTAMINASE"/>
    <property type="match status" value="1"/>
</dbReference>
<dbReference type="PANTHER" id="PTHR12544:SF29">
    <property type="entry name" value="GLUTAMINASE"/>
    <property type="match status" value="1"/>
</dbReference>
<name>A0A4Q8AFJ4_9MICC</name>
<gene>
    <name evidence="7" type="primary">glsA</name>
    <name evidence="10" type="ORF">EV380_2219</name>
</gene>
<dbReference type="EMBL" id="SHLA01000001">
    <property type="protein sequence ID" value="RZU62621.1"/>
    <property type="molecule type" value="Genomic_DNA"/>
</dbReference>
<dbReference type="Pfam" id="PF00027">
    <property type="entry name" value="cNMP_binding"/>
    <property type="match status" value="1"/>
</dbReference>
<dbReference type="AlphaFoldDB" id="A0A4Q8AFJ4"/>
<dbReference type="SUPFAM" id="SSF56601">
    <property type="entry name" value="beta-lactamase/transpeptidase-like"/>
    <property type="match status" value="1"/>
</dbReference>
<dbReference type="InterPro" id="IPR014710">
    <property type="entry name" value="RmlC-like_jellyroll"/>
</dbReference>
<dbReference type="FunFam" id="3.40.710.10:FF:000005">
    <property type="entry name" value="Glutaminase"/>
    <property type="match status" value="1"/>
</dbReference>
<dbReference type="InterPro" id="IPR012338">
    <property type="entry name" value="Beta-lactam/transpept-like"/>
</dbReference>
<accession>A0A4Q8AFJ4</accession>
<feature type="binding site" evidence="7">
    <location>
        <position position="259"/>
    </location>
    <ligand>
        <name>substrate</name>
    </ligand>
</feature>
<evidence type="ECO:0000256" key="7">
    <source>
        <dbReference type="HAMAP-Rule" id="MF_00313"/>
    </source>
</evidence>
<evidence type="ECO:0000256" key="2">
    <source>
        <dbReference type="ARBA" id="ARBA00011881"/>
    </source>
</evidence>
<feature type="domain" description="Cyclic nucleotide-binding" evidence="8">
    <location>
        <begin position="464"/>
        <end position="541"/>
    </location>
</feature>
<dbReference type="SUPFAM" id="SSF52091">
    <property type="entry name" value="SpoIIaa-like"/>
    <property type="match status" value="1"/>
</dbReference>
<evidence type="ECO:0000256" key="3">
    <source>
        <dbReference type="ARBA" id="ARBA00012918"/>
    </source>
</evidence>
<evidence type="ECO:0000313" key="10">
    <source>
        <dbReference type="EMBL" id="RZU62621.1"/>
    </source>
</evidence>
<evidence type="ECO:0000256" key="4">
    <source>
        <dbReference type="ARBA" id="ARBA00022801"/>
    </source>
</evidence>
<keyword evidence="11" id="KW-1185">Reference proteome</keyword>
<dbReference type="Gene3D" id="2.60.120.10">
    <property type="entry name" value="Jelly Rolls"/>
    <property type="match status" value="1"/>
</dbReference>
<keyword evidence="4 7" id="KW-0378">Hydrolase</keyword>
<feature type="binding site" evidence="7">
    <location>
        <position position="189"/>
    </location>
    <ligand>
        <name>substrate</name>
    </ligand>
</feature>
<organism evidence="10 11">
    <name type="scientific">Zhihengliuella halotolerans</name>
    <dbReference type="NCBI Taxonomy" id="370736"/>
    <lineage>
        <taxon>Bacteria</taxon>
        <taxon>Bacillati</taxon>
        <taxon>Actinomycetota</taxon>
        <taxon>Actinomycetes</taxon>
        <taxon>Micrococcales</taxon>
        <taxon>Micrococcaceae</taxon>
        <taxon>Zhihengliuella</taxon>
    </lineage>
</organism>